<dbReference type="PRINTS" id="PR00111">
    <property type="entry name" value="ABHYDROLASE"/>
</dbReference>
<dbReference type="InterPro" id="IPR000073">
    <property type="entry name" value="AB_hydrolase_1"/>
</dbReference>
<evidence type="ECO:0000313" key="2">
    <source>
        <dbReference type="EMBL" id="BBH86390.1"/>
    </source>
</evidence>
<dbReference type="Pfam" id="PF12697">
    <property type="entry name" value="Abhydrolase_6"/>
    <property type="match status" value="1"/>
</dbReference>
<gene>
    <name evidence="2" type="ORF">KTC_11410</name>
</gene>
<evidence type="ECO:0000259" key="1">
    <source>
        <dbReference type="Pfam" id="PF12697"/>
    </source>
</evidence>
<sequence length="193" mass="20110">MNISITKKPILIRAGHSDLSGVYAKPSSASRALIVALHGAGNSAAIFDDTIPGEAGFLNTAASLGYAVLALDRPGYGASQQIAEELSTFDGQISLLRLALAEAWERYGADSAGIVLLGQSFGGLIVLGLAASRPDVPLLGVSTHGTGLRWLPDGLQRFQSLLSDAPFARLPFDENAPGLLGLPTVGFMRPERA</sequence>
<dbReference type="SUPFAM" id="SSF53474">
    <property type="entry name" value="alpha/beta-Hydrolases"/>
    <property type="match status" value="1"/>
</dbReference>
<organism evidence="2">
    <name type="scientific">Thermosporothrix sp. COM3</name>
    <dbReference type="NCBI Taxonomy" id="2490863"/>
    <lineage>
        <taxon>Bacteria</taxon>
        <taxon>Bacillati</taxon>
        <taxon>Chloroflexota</taxon>
        <taxon>Ktedonobacteria</taxon>
        <taxon>Ktedonobacterales</taxon>
        <taxon>Thermosporotrichaceae</taxon>
        <taxon>Thermosporothrix</taxon>
    </lineage>
</organism>
<reference evidence="2" key="1">
    <citation type="submission" date="2018-12" db="EMBL/GenBank/DDBJ databases">
        <title>Novel natural products biosynthetic potential of the class Ktedonobacteria.</title>
        <authorList>
            <person name="Zheng Y."/>
            <person name="Saitou A."/>
            <person name="Wang C.M."/>
            <person name="Toyoda A."/>
            <person name="Minakuchi Y."/>
            <person name="Sekiguchi Y."/>
            <person name="Ueda K."/>
            <person name="Takano H."/>
            <person name="Sakai Y."/>
            <person name="Yokota A."/>
            <person name="Yabe S."/>
        </authorList>
    </citation>
    <scope>NUCLEOTIDE SEQUENCE</scope>
    <source>
        <strain evidence="2">COM3</strain>
    </source>
</reference>
<dbReference type="AlphaFoldDB" id="A0A455SFW4"/>
<feature type="domain" description="AB hydrolase-1" evidence="1">
    <location>
        <begin position="34"/>
        <end position="181"/>
    </location>
</feature>
<proteinExistence type="predicted"/>
<dbReference type="EMBL" id="AP019376">
    <property type="protein sequence ID" value="BBH86390.1"/>
    <property type="molecule type" value="Genomic_DNA"/>
</dbReference>
<name>A0A455SFW4_9CHLR</name>
<protein>
    <recommendedName>
        <fullName evidence="1">AB hydrolase-1 domain-containing protein</fullName>
    </recommendedName>
</protein>
<accession>A0A455SFW4</accession>
<dbReference type="Gene3D" id="3.40.50.1820">
    <property type="entry name" value="alpha/beta hydrolase"/>
    <property type="match status" value="1"/>
</dbReference>
<dbReference type="InterPro" id="IPR029058">
    <property type="entry name" value="AB_hydrolase_fold"/>
</dbReference>